<dbReference type="AlphaFoldDB" id="T1XK74"/>
<reference evidence="2 3" key="1">
    <citation type="submission" date="2012-10" db="EMBL/GenBank/DDBJ databases">
        <title>Genome sequence of Variovorax paradoxus B4.</title>
        <authorList>
            <person name="Schuldes J."/>
            <person name="Brandt U."/>
            <person name="Hiessl S."/>
            <person name="Wuebbeler J.H."/>
            <person name="Thuermer A."/>
            <person name="Steinbuechel A."/>
            <person name="Daniel R."/>
        </authorList>
    </citation>
    <scope>NUCLEOTIDE SEQUENCE [LARGE SCALE GENOMIC DNA]</scope>
    <source>
        <strain evidence="2 3">B4</strain>
    </source>
</reference>
<sequence length="373" mass="41052">MPSRQGNGRRKSMVLDSKTRPGTGCATADVAHDLFRQTAQSEAGLHPRFRLLRDRAEFAPARGLVSELHRGEIRDMRPDYFAHLQGKDFDDALFELFLFALFKAAGHRVDLKHDAPAFLLAKASTTAAVDAFTVGTPVIGAEAQATSRRLVVPDPQSHGLGGILFRRLHQQRWRAPHADGHPFVLAIQDFDHGLARGAPSALLHFLFGGPGQLQELGDLFPDGFFGHQEAEHVSGVFFCNDATITKFNRLGQEEHAASAARMLRHGACLAENGDASTPAGYAYEVGQRGAQREQWNEGTVLIHNPFALHPLPPDWLGASAEMTCKDGQTTECFAHGFHPFSSTTELLRKDAPAWRVEERKRLLEQEQVAHPPA</sequence>
<dbReference type="Proteomes" id="UP000016223">
    <property type="component" value="Chromosome 2"/>
</dbReference>
<evidence type="ECO:0000313" key="3">
    <source>
        <dbReference type="Proteomes" id="UP000016223"/>
    </source>
</evidence>
<gene>
    <name evidence="2" type="ORF">VAPA_2c04010</name>
</gene>
<evidence type="ECO:0000256" key="1">
    <source>
        <dbReference type="SAM" id="MobiDB-lite"/>
    </source>
</evidence>
<feature type="region of interest" description="Disordered" evidence="1">
    <location>
        <begin position="1"/>
        <end position="22"/>
    </location>
</feature>
<proteinExistence type="predicted"/>
<dbReference type="KEGG" id="vpd:VAPA_2c04010"/>
<protein>
    <submittedName>
        <fullName evidence="2">Uncharacterized protein</fullName>
    </submittedName>
</protein>
<dbReference type="PATRIC" id="fig|1246301.3.peg.5923"/>
<dbReference type="EMBL" id="CP003912">
    <property type="protein sequence ID" value="AGU52961.1"/>
    <property type="molecule type" value="Genomic_DNA"/>
</dbReference>
<dbReference type="HOGENOM" id="CLU_047094_0_0_4"/>
<name>T1XK74_VARPD</name>
<accession>T1XK74</accession>
<evidence type="ECO:0000313" key="2">
    <source>
        <dbReference type="EMBL" id="AGU52961.1"/>
    </source>
</evidence>
<organism evidence="2 3">
    <name type="scientific">Variovorax paradoxus B4</name>
    <dbReference type="NCBI Taxonomy" id="1246301"/>
    <lineage>
        <taxon>Bacteria</taxon>
        <taxon>Pseudomonadati</taxon>
        <taxon>Pseudomonadota</taxon>
        <taxon>Betaproteobacteria</taxon>
        <taxon>Burkholderiales</taxon>
        <taxon>Comamonadaceae</taxon>
        <taxon>Variovorax</taxon>
    </lineage>
</organism>